<comment type="caution">
    <text evidence="4">The sequence shown here is derived from an EMBL/GenBank/DDBJ whole genome shotgun (WGS) entry which is preliminary data.</text>
</comment>
<feature type="domain" description="HTH tetR-type" evidence="3">
    <location>
        <begin position="31"/>
        <end position="91"/>
    </location>
</feature>
<dbReference type="Pfam" id="PF00440">
    <property type="entry name" value="TetR_N"/>
    <property type="match status" value="1"/>
</dbReference>
<dbReference type="PANTHER" id="PTHR43479">
    <property type="entry name" value="ACREF/ENVCD OPERON REPRESSOR-RELATED"/>
    <property type="match status" value="1"/>
</dbReference>
<evidence type="ECO:0000313" key="5">
    <source>
        <dbReference type="Proteomes" id="UP000265955"/>
    </source>
</evidence>
<dbReference type="GO" id="GO:0003677">
    <property type="term" value="F:DNA binding"/>
    <property type="evidence" value="ECO:0007669"/>
    <property type="project" value="UniProtKB-UniRule"/>
</dbReference>
<dbReference type="SUPFAM" id="SSF46689">
    <property type="entry name" value="Homeodomain-like"/>
    <property type="match status" value="1"/>
</dbReference>
<dbReference type="AlphaFoldDB" id="A0A3A3FGT0"/>
<dbReference type="InterPro" id="IPR050624">
    <property type="entry name" value="HTH-type_Tx_Regulator"/>
</dbReference>
<name>A0A3A3FGT0_9BURK</name>
<evidence type="ECO:0000259" key="3">
    <source>
        <dbReference type="PROSITE" id="PS50977"/>
    </source>
</evidence>
<dbReference type="Proteomes" id="UP000265955">
    <property type="component" value="Unassembled WGS sequence"/>
</dbReference>
<dbReference type="PRINTS" id="PR00455">
    <property type="entry name" value="HTHTETR"/>
</dbReference>
<dbReference type="Gene3D" id="1.10.357.10">
    <property type="entry name" value="Tetracycline Repressor, domain 2"/>
    <property type="match status" value="1"/>
</dbReference>
<keyword evidence="1 2" id="KW-0238">DNA-binding</keyword>
<protein>
    <submittedName>
        <fullName evidence="4">TetR/AcrR family transcriptional regulator</fullName>
    </submittedName>
</protein>
<dbReference type="InterPro" id="IPR001647">
    <property type="entry name" value="HTH_TetR"/>
</dbReference>
<sequence>MPFFTLTAKEMANRDSKAAQERPSLRQEQKRLTYERLLASAIEVFEETGYRAATIAQIAQHAGADRTTFYLHFKNKSDVATGIARRHTSATAKHFHALDNLSNPSLKDVRAWVKLIFNYWTGFSTELEVLCEAIASDAELSSLTADYNAHLANIVTRNSSHGMSAKERRIMRAKAMLLISTQRDAMFSILCRKQTAISLNHIVDALASLWWECLYQHVSATDTKKN</sequence>
<evidence type="ECO:0000256" key="2">
    <source>
        <dbReference type="PROSITE-ProRule" id="PRU00335"/>
    </source>
</evidence>
<evidence type="ECO:0000313" key="4">
    <source>
        <dbReference type="EMBL" id="RJF91704.1"/>
    </source>
</evidence>
<dbReference type="PROSITE" id="PS50977">
    <property type="entry name" value="HTH_TETR_2"/>
    <property type="match status" value="1"/>
</dbReference>
<keyword evidence="5" id="KW-1185">Reference proteome</keyword>
<feature type="DNA-binding region" description="H-T-H motif" evidence="2">
    <location>
        <begin position="54"/>
        <end position="73"/>
    </location>
</feature>
<organism evidence="4 5">
    <name type="scientific">Noviherbaspirillum saxi</name>
    <dbReference type="NCBI Taxonomy" id="2320863"/>
    <lineage>
        <taxon>Bacteria</taxon>
        <taxon>Pseudomonadati</taxon>
        <taxon>Pseudomonadota</taxon>
        <taxon>Betaproteobacteria</taxon>
        <taxon>Burkholderiales</taxon>
        <taxon>Oxalobacteraceae</taxon>
        <taxon>Noviherbaspirillum</taxon>
    </lineage>
</organism>
<dbReference type="PANTHER" id="PTHR43479:SF11">
    <property type="entry name" value="ACREF_ENVCD OPERON REPRESSOR-RELATED"/>
    <property type="match status" value="1"/>
</dbReference>
<dbReference type="InterPro" id="IPR009057">
    <property type="entry name" value="Homeodomain-like_sf"/>
</dbReference>
<dbReference type="EMBL" id="QYUO01000003">
    <property type="protein sequence ID" value="RJF91704.1"/>
    <property type="molecule type" value="Genomic_DNA"/>
</dbReference>
<dbReference type="Gene3D" id="1.10.10.60">
    <property type="entry name" value="Homeodomain-like"/>
    <property type="match status" value="1"/>
</dbReference>
<proteinExistence type="predicted"/>
<gene>
    <name evidence="4" type="ORF">D3871_23710</name>
</gene>
<accession>A0A3A3FGT0</accession>
<evidence type="ECO:0000256" key="1">
    <source>
        <dbReference type="ARBA" id="ARBA00023125"/>
    </source>
</evidence>
<reference evidence="5" key="1">
    <citation type="submission" date="2018-09" db="EMBL/GenBank/DDBJ databases">
        <authorList>
            <person name="Zhu H."/>
        </authorList>
    </citation>
    <scope>NUCLEOTIDE SEQUENCE [LARGE SCALE GENOMIC DNA]</scope>
    <source>
        <strain evidence="5">K1R23-30</strain>
    </source>
</reference>